<evidence type="ECO:0000313" key="1">
    <source>
        <dbReference type="EMBL" id="PJA11850.1"/>
    </source>
</evidence>
<dbReference type="PANTHER" id="PTHR35810">
    <property type="entry name" value="CYTOPLASMIC PROTEIN-RELATED"/>
    <property type="match status" value="1"/>
</dbReference>
<organism evidence="1 2">
    <name type="scientific">Candidatus Dojkabacteria bacterium CG_4_10_14_0_2_um_filter_Dojkabacteria_WS6_41_15</name>
    <dbReference type="NCBI Taxonomy" id="2014249"/>
    <lineage>
        <taxon>Bacteria</taxon>
        <taxon>Candidatus Dojkabacteria</taxon>
    </lineage>
</organism>
<protein>
    <submittedName>
        <fullName evidence="1">Cell filamentation protein Fic</fullName>
    </submittedName>
</protein>
<evidence type="ECO:0000313" key="2">
    <source>
        <dbReference type="Proteomes" id="UP000228952"/>
    </source>
</evidence>
<accession>A0A2M7W0G5</accession>
<proteinExistence type="predicted"/>
<dbReference type="Proteomes" id="UP000228952">
    <property type="component" value="Unassembled WGS sequence"/>
</dbReference>
<dbReference type="PIRSF" id="PIRSF015268">
    <property type="entry name" value="Virulence_RhuM"/>
    <property type="match status" value="1"/>
</dbReference>
<name>A0A2M7W0G5_9BACT</name>
<dbReference type="InterPro" id="IPR011204">
    <property type="entry name" value="Virulence_RhuM-like"/>
</dbReference>
<reference evidence="2" key="1">
    <citation type="submission" date="2017-09" db="EMBL/GenBank/DDBJ databases">
        <title>Depth-based differentiation of microbial function through sediment-hosted aquifers and enrichment of novel symbionts in the deep terrestrial subsurface.</title>
        <authorList>
            <person name="Probst A.J."/>
            <person name="Ladd B."/>
            <person name="Jarett J.K."/>
            <person name="Geller-Mcgrath D.E."/>
            <person name="Sieber C.M.K."/>
            <person name="Emerson J.B."/>
            <person name="Anantharaman K."/>
            <person name="Thomas B.C."/>
            <person name="Malmstrom R."/>
            <person name="Stieglmeier M."/>
            <person name="Klingl A."/>
            <person name="Woyke T."/>
            <person name="Ryan C.M."/>
            <person name="Banfield J.F."/>
        </authorList>
    </citation>
    <scope>NUCLEOTIDE SEQUENCE [LARGE SCALE GENOMIC DNA]</scope>
</reference>
<dbReference type="EMBL" id="PFQB01000137">
    <property type="protein sequence ID" value="PJA11850.1"/>
    <property type="molecule type" value="Genomic_DNA"/>
</dbReference>
<comment type="caution">
    <text evidence="1">The sequence shown here is derived from an EMBL/GenBank/DDBJ whole genome shotgun (WGS) entry which is preliminary data.</text>
</comment>
<dbReference type="Pfam" id="PF13310">
    <property type="entry name" value="Virulence_RhuM"/>
    <property type="match status" value="1"/>
</dbReference>
<gene>
    <name evidence="1" type="ORF">COX64_05295</name>
</gene>
<sequence length="328" mass="37989">MGEFLLYTSPSGDIKIEVVFAEESIWLTQKRIAALFKVDVRTINEHLTNIFKTAELQKSAVIRKFRITASDGKSYNTNLYSLDAIISVGYRVNSSQATLFRIWATLRIKEYIIKGFTIDDNRLKNGKHFGKDYFKELLERVRSIRASERRIYLQITDIFQECSIDYSVNSPITKEFFATVQNKFHYAITGKTAAEIIYKEANKSKPYMGLKTWKSSPSGRLLKSDIEIAKNYLGVSELKRLERTVSGFFDYIENVIENGNTFTMSDFVKSVNKFLKFNEFRILNGKGNISMRLALKKAFSEYDKFNKSQKIESDFEKHVLRELSEKSD</sequence>
<dbReference type="AlphaFoldDB" id="A0A2M7W0G5"/>
<dbReference type="PANTHER" id="PTHR35810:SF1">
    <property type="entry name" value="CYTOPLASMIC PROTEIN"/>
    <property type="match status" value="1"/>
</dbReference>